<dbReference type="GeneID" id="92931113"/>
<reference evidence="1 2" key="1">
    <citation type="submission" date="2016-06" db="EMBL/GenBank/DDBJ databases">
        <title>Gene turnover analysis identifies the evolutionary adaptation of the extremophile Acidithiobacillus caldus.</title>
        <authorList>
            <person name="Zhang X."/>
        </authorList>
    </citation>
    <scope>NUCLEOTIDE SEQUENCE [LARGE SCALE GENOMIC DNA]</scope>
    <source>
        <strain evidence="1 2">S1</strain>
    </source>
</reference>
<dbReference type="PATRIC" id="fig|33059.14.peg.2315"/>
<evidence type="ECO:0000313" key="2">
    <source>
        <dbReference type="Proteomes" id="UP000175707"/>
    </source>
</evidence>
<name>A0A1E7YT33_9PROT</name>
<dbReference type="EMBL" id="LZYH01000837">
    <property type="protein sequence ID" value="OFC51049.1"/>
    <property type="molecule type" value="Genomic_DNA"/>
</dbReference>
<proteinExistence type="predicted"/>
<accession>A0A1E7YT33</accession>
<dbReference type="RefSeq" id="WP_014002635.1">
    <property type="nucleotide sequence ID" value="NZ_CP026328.2"/>
</dbReference>
<sequence length="110" mass="12550">MKLMKPFTGKWRIVEMMVWDQDYVDMEVPGFINIGSNGIERFQLDLVSGDIDGRVEPCGNTPRFEFSWSGQDENDPICGRGWAVIENGELNGRIYLHLADDSALRAIKNR</sequence>
<gene>
    <name evidence="1" type="ORF">BAE30_12835</name>
</gene>
<protein>
    <submittedName>
        <fullName evidence="1">Uncharacterized protein</fullName>
    </submittedName>
</protein>
<evidence type="ECO:0000313" key="1">
    <source>
        <dbReference type="EMBL" id="OFC51049.1"/>
    </source>
</evidence>
<dbReference type="OMA" id="HIYEMEL"/>
<dbReference type="AlphaFoldDB" id="A0A1E7YT33"/>
<organism evidence="1 2">
    <name type="scientific">Acidithiobacillus caldus</name>
    <dbReference type="NCBI Taxonomy" id="33059"/>
    <lineage>
        <taxon>Bacteria</taxon>
        <taxon>Pseudomonadati</taxon>
        <taxon>Pseudomonadota</taxon>
        <taxon>Acidithiobacillia</taxon>
        <taxon>Acidithiobacillales</taxon>
        <taxon>Acidithiobacillaceae</taxon>
        <taxon>Acidithiobacillus</taxon>
    </lineage>
</organism>
<dbReference type="Proteomes" id="UP000175707">
    <property type="component" value="Unassembled WGS sequence"/>
</dbReference>
<comment type="caution">
    <text evidence="1">The sequence shown here is derived from an EMBL/GenBank/DDBJ whole genome shotgun (WGS) entry which is preliminary data.</text>
</comment>